<dbReference type="GO" id="GO:0016787">
    <property type="term" value="F:hydrolase activity"/>
    <property type="evidence" value="ECO:0007669"/>
    <property type="project" value="UniProtKB-KW"/>
</dbReference>
<dbReference type="PANTHER" id="PTHR36513">
    <property type="entry name" value="ABC TRANSMEMBRANE TYPE-1 DOMAIN-CONTAINING PROTEIN"/>
    <property type="match status" value="1"/>
</dbReference>
<dbReference type="InterPro" id="IPR029058">
    <property type="entry name" value="AB_hydrolase_fold"/>
</dbReference>
<dbReference type="EMBL" id="JAOVQO010000001">
    <property type="protein sequence ID" value="MCU9846732.1"/>
    <property type="molecule type" value="Genomic_DNA"/>
</dbReference>
<name>A0ABT2WYI4_9RHOB</name>
<protein>
    <submittedName>
        <fullName evidence="1">Alpha/beta hydrolase</fullName>
    </submittedName>
</protein>
<dbReference type="PANTHER" id="PTHR36513:SF1">
    <property type="entry name" value="TRANSMEMBRANE PROTEIN"/>
    <property type="match status" value="1"/>
</dbReference>
<dbReference type="Pfam" id="PF05990">
    <property type="entry name" value="DUF900"/>
    <property type="match status" value="1"/>
</dbReference>
<reference evidence="1 2" key="1">
    <citation type="submission" date="2022-10" db="EMBL/GenBank/DDBJ databases">
        <title>Defluviimonas sp. nov., isolated from ocean surface sediments.</title>
        <authorList>
            <person name="He W."/>
            <person name="Wang L."/>
            <person name="Zhang D.-F."/>
        </authorList>
    </citation>
    <scope>NUCLEOTIDE SEQUENCE [LARGE SCALE GENOMIC DNA]</scope>
    <source>
        <strain evidence="1 2">WL0024</strain>
    </source>
</reference>
<dbReference type="InterPro" id="IPR010297">
    <property type="entry name" value="DUF900_hydrolase"/>
</dbReference>
<gene>
    <name evidence="1" type="ORF">OEZ60_01800</name>
</gene>
<comment type="caution">
    <text evidence="1">The sequence shown here is derived from an EMBL/GenBank/DDBJ whole genome shotgun (WGS) entry which is preliminary data.</text>
</comment>
<keyword evidence="2" id="KW-1185">Reference proteome</keyword>
<dbReference type="SUPFAM" id="SSF53474">
    <property type="entry name" value="alpha/beta-Hydrolases"/>
    <property type="match status" value="1"/>
</dbReference>
<evidence type="ECO:0000313" key="1">
    <source>
        <dbReference type="EMBL" id="MCU9846732.1"/>
    </source>
</evidence>
<proteinExistence type="predicted"/>
<keyword evidence="1" id="KW-0378">Hydrolase</keyword>
<sequence>MDDIFHDKSRVAARTYLAKAVAASDRLERNIEVGPVTGQNKTRGRDAGVVQPRFDLTRRAVMGFLLAGTAGACSAPRHLIAVGPDMQGAGPDASLRTHRIFIATTRAPSSEAGVFFSGQRSAKLSFATVDVQIPPNHVIGQVERPRSLPPDPDKHFVISNPQTFDGKGLLSEAEVVVRTRPRGERKLLIWVHGFNSTLTDAALLLAQFVEDTGYDGVPLLFSWASDGRLTSYVYDINSALIARDAISEVASTLGRSSFDSIDIVAHSMGNFLAMEAIRGGSQQNVYDSTGKLANVILAAPDIDYELFAAQVSSIPPEKRRFFVLISDDDQALRLSGFLARRPRVGNIDADRLTRLGVNVIDLSQVRDTSSIHHTKFSDAPEVVQLLGTRILVGDSYAASNPTLLGEAIVIGAGGALEIIE</sequence>
<dbReference type="RefSeq" id="WP_263332614.1">
    <property type="nucleotide sequence ID" value="NZ_JAOVQO010000001.1"/>
</dbReference>
<organism evidence="1 2">
    <name type="scientific">Albidovulum salinarum</name>
    <dbReference type="NCBI Taxonomy" id="2984153"/>
    <lineage>
        <taxon>Bacteria</taxon>
        <taxon>Pseudomonadati</taxon>
        <taxon>Pseudomonadota</taxon>
        <taxon>Alphaproteobacteria</taxon>
        <taxon>Rhodobacterales</taxon>
        <taxon>Paracoccaceae</taxon>
        <taxon>Albidovulum</taxon>
    </lineage>
</organism>
<accession>A0ABT2WYI4</accession>
<evidence type="ECO:0000313" key="2">
    <source>
        <dbReference type="Proteomes" id="UP001209535"/>
    </source>
</evidence>
<dbReference type="Gene3D" id="3.40.50.1820">
    <property type="entry name" value="alpha/beta hydrolase"/>
    <property type="match status" value="1"/>
</dbReference>
<dbReference type="Proteomes" id="UP001209535">
    <property type="component" value="Unassembled WGS sequence"/>
</dbReference>